<dbReference type="Gene3D" id="1.10.645.10">
    <property type="entry name" value="Cytochrome-c3 Hydrogenase, chain B"/>
    <property type="match status" value="1"/>
</dbReference>
<dbReference type="InterPro" id="IPR022885">
    <property type="entry name" value="NDH1_su_D/H"/>
</dbReference>
<keyword evidence="1" id="KW-0472">Membrane</keyword>
<dbReference type="Pfam" id="PF00346">
    <property type="entry name" value="Complex1_49kDa"/>
    <property type="match status" value="1"/>
</dbReference>
<dbReference type="PANTHER" id="PTHR11993">
    <property type="entry name" value="NADH-UBIQUINONE OXIDOREDUCTASE 49 KDA SUBUNIT"/>
    <property type="match status" value="1"/>
</dbReference>
<keyword evidence="1" id="KW-1278">Translocase</keyword>
<keyword evidence="1" id="KW-0874">Quinone</keyword>
<keyword evidence="1" id="KW-0813">Transport</keyword>
<dbReference type="OrthoDB" id="9801496at2"/>
<dbReference type="AlphaFoldDB" id="A0A143PEH2"/>
<dbReference type="RefSeq" id="WP_110168960.1">
    <property type="nucleotide sequence ID" value="NZ_CP015136.1"/>
</dbReference>
<keyword evidence="1" id="KW-1003">Cell membrane</keyword>
<dbReference type="NCBIfam" id="NF004739">
    <property type="entry name" value="PRK06075.1"/>
    <property type="match status" value="1"/>
</dbReference>
<keyword evidence="4" id="KW-1185">Reference proteome</keyword>
<comment type="subunit">
    <text evidence="1">NDH-1 is composed of 14 different subunits. Subunits NuoB, C, D, E, F, and G constitute the peripheral sector of the complex.</text>
</comment>
<comment type="similarity">
    <text evidence="1">Belongs to the complex I 49 kDa subunit family.</text>
</comment>
<dbReference type="STRING" id="1855912.LuPra_00111"/>
<keyword evidence="1" id="KW-0520">NAD</keyword>
<dbReference type="PATRIC" id="fig|1813736.3.peg.121"/>
<dbReference type="GO" id="GO:0051287">
    <property type="term" value="F:NAD binding"/>
    <property type="evidence" value="ECO:0007669"/>
    <property type="project" value="InterPro"/>
</dbReference>
<comment type="function">
    <text evidence="1">NDH-1 shuttles electrons from NADH, via FMN and iron-sulfur (Fe-S) centers, to quinones in the respiratory chain. The immediate electron acceptor for the enzyme in this species is believed to be ubiquinone. Couples the redox reaction to proton translocation (for every two electrons transferred, four hydrogen ions are translocated across the cytoplasmic membrane), and thus conserves the redox energy in a proton gradient.</text>
</comment>
<protein>
    <recommendedName>
        <fullName evidence="1">NADH-quinone oxidoreductase subunit D</fullName>
        <ecNumber evidence="1">7.1.1.-</ecNumber>
    </recommendedName>
    <alternativeName>
        <fullName evidence="1">NADH dehydrogenase I subunit D</fullName>
    </alternativeName>
    <alternativeName>
        <fullName evidence="1">NDH-1 subunit D</fullName>
    </alternativeName>
</protein>
<dbReference type="HAMAP" id="MF_01358">
    <property type="entry name" value="NDH1_NuoD"/>
    <property type="match status" value="1"/>
</dbReference>
<dbReference type="KEGG" id="abac:LuPra_00111"/>
<reference evidence="4" key="2">
    <citation type="submission" date="2016-04" db="EMBL/GenBank/DDBJ databases">
        <title>First Complete Genome Sequence of a Subdivision 6 Acidobacterium.</title>
        <authorList>
            <person name="Huang S."/>
            <person name="Vieira S."/>
            <person name="Bunk B."/>
            <person name="Riedel T."/>
            <person name="Sproeer C."/>
            <person name="Overmann J."/>
        </authorList>
    </citation>
    <scope>NUCLEOTIDE SEQUENCE [LARGE SCALE GENOMIC DNA]</scope>
    <source>
        <strain evidence="4">DSM 100886 HEG_-6_39</strain>
    </source>
</reference>
<evidence type="ECO:0000313" key="3">
    <source>
        <dbReference type="EMBL" id="AMY06947.1"/>
    </source>
</evidence>
<reference evidence="3 4" key="1">
    <citation type="journal article" date="2016" name="Genome Announc.">
        <title>First Complete Genome Sequence of a Subdivision 6 Acidobacterium Strain.</title>
        <authorList>
            <person name="Huang S."/>
            <person name="Vieira S."/>
            <person name="Bunk B."/>
            <person name="Riedel T."/>
            <person name="Sproer C."/>
            <person name="Overmann J."/>
        </authorList>
    </citation>
    <scope>NUCLEOTIDE SEQUENCE [LARGE SCALE GENOMIC DNA]</scope>
    <source>
        <strain evidence="4">DSM 100886 HEG_-6_39</strain>
    </source>
</reference>
<dbReference type="EC" id="7.1.1.-" evidence="1"/>
<name>A0A143PEH2_LUTPR</name>
<proteinExistence type="inferred from homology"/>
<dbReference type="EMBL" id="CP015136">
    <property type="protein sequence ID" value="AMY06947.1"/>
    <property type="molecule type" value="Genomic_DNA"/>
</dbReference>
<dbReference type="SUPFAM" id="SSF56762">
    <property type="entry name" value="HydB/Nqo4-like"/>
    <property type="match status" value="1"/>
</dbReference>
<dbReference type="GO" id="GO:0048038">
    <property type="term" value="F:quinone binding"/>
    <property type="evidence" value="ECO:0007669"/>
    <property type="project" value="UniProtKB-KW"/>
</dbReference>
<keyword evidence="1" id="KW-0830">Ubiquinone</keyword>
<feature type="domain" description="NADH-quinone oxidoreductase subunit D" evidence="2">
    <location>
        <begin position="120"/>
        <end position="440"/>
    </location>
</feature>
<dbReference type="InterPro" id="IPR029014">
    <property type="entry name" value="NiFe-Hase_large"/>
</dbReference>
<comment type="catalytic activity">
    <reaction evidence="1">
        <text>a quinone + NADH + 5 H(+)(in) = a quinol + NAD(+) + 4 H(+)(out)</text>
        <dbReference type="Rhea" id="RHEA:57888"/>
        <dbReference type="ChEBI" id="CHEBI:15378"/>
        <dbReference type="ChEBI" id="CHEBI:24646"/>
        <dbReference type="ChEBI" id="CHEBI:57540"/>
        <dbReference type="ChEBI" id="CHEBI:57945"/>
        <dbReference type="ChEBI" id="CHEBI:132124"/>
    </reaction>
</comment>
<keyword evidence="3" id="KW-0560">Oxidoreductase</keyword>
<gene>
    <name evidence="3" type="primary">nqo4_1</name>
    <name evidence="1" type="synonym">nuoD</name>
    <name evidence="3" type="ORF">LuPra_00111</name>
</gene>
<dbReference type="GO" id="GO:0050136">
    <property type="term" value="F:NADH dehydrogenase (quinone) (non-electrogenic) activity"/>
    <property type="evidence" value="ECO:0007669"/>
    <property type="project" value="UniProtKB-UniRule"/>
</dbReference>
<dbReference type="NCBIfam" id="TIGR01962">
    <property type="entry name" value="NuoD"/>
    <property type="match status" value="1"/>
</dbReference>
<evidence type="ECO:0000256" key="1">
    <source>
        <dbReference type="HAMAP-Rule" id="MF_01358"/>
    </source>
</evidence>
<dbReference type="InterPro" id="IPR001135">
    <property type="entry name" value="NADH_Q_OxRdtase_suD"/>
</dbReference>
<evidence type="ECO:0000259" key="2">
    <source>
        <dbReference type="Pfam" id="PF00346"/>
    </source>
</evidence>
<dbReference type="PANTHER" id="PTHR11993:SF10">
    <property type="entry name" value="NADH DEHYDROGENASE [UBIQUINONE] IRON-SULFUR PROTEIN 2, MITOCHONDRIAL"/>
    <property type="match status" value="1"/>
</dbReference>
<organism evidence="3 4">
    <name type="scientific">Luteitalea pratensis</name>
    <dbReference type="NCBI Taxonomy" id="1855912"/>
    <lineage>
        <taxon>Bacteria</taxon>
        <taxon>Pseudomonadati</taxon>
        <taxon>Acidobacteriota</taxon>
        <taxon>Vicinamibacteria</taxon>
        <taxon>Vicinamibacterales</taxon>
        <taxon>Vicinamibacteraceae</taxon>
        <taxon>Luteitalea</taxon>
    </lineage>
</organism>
<evidence type="ECO:0000313" key="4">
    <source>
        <dbReference type="Proteomes" id="UP000076079"/>
    </source>
</evidence>
<sequence>MNTREMLLNVGPAHPAMHGIIRIVTTLDGERIVDIDVEIGYLHRGFEKMAETVDYNGVMPYTDRLNYVSPLINNMGYCMAVEKLLGMSVPDRCHYIRVIMSEISRISDHLTCVGASAMELGAFTVFLYMIKAREYLWDLVEMVTGARLTVTYCRVGGVKGDLPAGFDEACANAFKETRLVIKESDTLLTRNRIFVDRMSGTGKISAEDAISHGITGPFLRGCGVAYDVRKDCPYAVYDRLEFDVPVGTRGDNLDRYMVRMEEMEQSMRIVEQALREIPDGPVLASPDTAKPMPAAEMVDRAKVGNIRSIADSVAVTDPTLDGASKPLHLHIAGDEKRVFLPPKEDTYGNIEGLMQHFKLVMYGHGIQPPAGEVYFPVEGANGELGFYIVSDGSSSAYRVRVRPPCFAIMSALPKLLIGDMIADLTPTFGSVNMIGGELDR</sequence>
<comment type="subcellular location">
    <subcellularLocation>
        <location evidence="1">Cell membrane</location>
        <topology evidence="1">Peripheral membrane protein</topology>
        <orientation evidence="1">Cytoplasmic side</orientation>
    </subcellularLocation>
</comment>
<dbReference type="GO" id="GO:0005886">
    <property type="term" value="C:plasma membrane"/>
    <property type="evidence" value="ECO:0007669"/>
    <property type="project" value="UniProtKB-SubCell"/>
</dbReference>
<accession>A0A143PEH2</accession>
<dbReference type="Proteomes" id="UP000076079">
    <property type="component" value="Chromosome"/>
</dbReference>